<evidence type="ECO:0000256" key="2">
    <source>
        <dbReference type="ARBA" id="ARBA00023002"/>
    </source>
</evidence>
<gene>
    <name evidence="7" type="ORF">JYZ213_LOCUS2267</name>
</gene>
<dbReference type="PROSITE" id="PS51384">
    <property type="entry name" value="FAD_FR"/>
    <property type="match status" value="1"/>
</dbReference>
<feature type="transmembrane region" description="Helical" evidence="5">
    <location>
        <begin position="37"/>
        <end position="56"/>
    </location>
</feature>
<dbReference type="GO" id="GO:0043020">
    <property type="term" value="C:NADPH oxidase complex"/>
    <property type="evidence" value="ECO:0007669"/>
    <property type="project" value="TreeGrafter"/>
</dbReference>
<dbReference type="InterPro" id="IPR013112">
    <property type="entry name" value="FAD-bd_8"/>
</dbReference>
<evidence type="ECO:0000256" key="5">
    <source>
        <dbReference type="SAM" id="Phobius"/>
    </source>
</evidence>
<proteinExistence type="predicted"/>
<protein>
    <recommendedName>
        <fullName evidence="6">FAD-binding FR-type domain-containing protein</fullName>
    </recommendedName>
</protein>
<dbReference type="Gene3D" id="3.40.50.80">
    <property type="entry name" value="Nucleotide-binding domain of ferredoxin-NADP reductase (FNR) module"/>
    <property type="match status" value="1"/>
</dbReference>
<dbReference type="GO" id="GO:0016175">
    <property type="term" value="F:superoxide-generating NAD(P)H oxidase activity"/>
    <property type="evidence" value="ECO:0007669"/>
    <property type="project" value="TreeGrafter"/>
</dbReference>
<evidence type="ECO:0000256" key="4">
    <source>
        <dbReference type="PROSITE-ProRule" id="PRU00504"/>
    </source>
</evidence>
<dbReference type="SUPFAM" id="SSF101898">
    <property type="entry name" value="NHL repeat"/>
    <property type="match status" value="1"/>
</dbReference>
<keyword evidence="5" id="KW-1133">Transmembrane helix</keyword>
<sequence length="734" mass="82703">MHTGGHTIHFATHTQDWSFLKSLFTTAAQLGWVADSATITGDIFLIILLVMFICSLQCIRQRPGFYKLFNYTHSLFWILFLLLIVHSRDFWKWTLVPMTLYILEKIYLLKRYLPTYGRTRLISARIEDKNVLTLIIKRPKIFKFHTGEYINICLPNIINNEWHPFTISSSPERTDVLRVTTMKKYNWTKKVYEHFKTKLTHSDDDGHLTEVITNTRNIISSNEINFTEDDKDAFICVEGPFSTCTSYIFDCEHVVLIGAGIGITPYISALETLIHRLKQQRCICPHCGTVIYSQSSSQIRQPKKIDFIWVSRGVENFSWFRKILDEFEVEQESYLNSLNSNGNQQQSKYLDIHLYNTLLPCNEEATLANLPYSLVASIYTRSCLIWLLLVLILLIITGLIVLIVFLTKPKTSTRTTTNIINPVLRWNASGITVAGVTGMSGINASQLNNPWGLALTYDNTLYVTDRYNNRVQQFVSGSTVGTTVAGHSNGISNSMLNSLFFPSKIVLDSNENLYIADGFNNRGLYWAKSSNSGVLIAGTGVSGSARDQLNFTYDIARNWNSDITYLADYYNNRVMGYRSGNTTGFVIAGDNGAGGNYTQLNGPIAIYFDSLTNSVLIANFNCHNIVRWTLGANNWTLVVGSINGLPGSTSTLLFAPTGLTLDPVGNLYVADLANHRIQLFLNGEMNATTIAGKTGQLGNDSMSLNQPYTIALDNQLNLYVADNHNHRIQKFLRY</sequence>
<accession>A0A813PA80</accession>
<dbReference type="GO" id="GO:0042554">
    <property type="term" value="P:superoxide anion generation"/>
    <property type="evidence" value="ECO:0007669"/>
    <property type="project" value="TreeGrafter"/>
</dbReference>
<feature type="transmembrane region" description="Helical" evidence="5">
    <location>
        <begin position="90"/>
        <end position="108"/>
    </location>
</feature>
<evidence type="ECO:0000313" key="7">
    <source>
        <dbReference type="EMBL" id="CAF0747375.1"/>
    </source>
</evidence>
<feature type="domain" description="FAD-binding FR-type" evidence="6">
    <location>
        <begin position="114"/>
        <end position="247"/>
    </location>
</feature>
<feature type="transmembrane region" description="Helical" evidence="5">
    <location>
        <begin position="68"/>
        <end position="84"/>
    </location>
</feature>
<feature type="repeat" description="NHL" evidence="4">
    <location>
        <begin position="656"/>
        <end position="683"/>
    </location>
</feature>
<dbReference type="GO" id="GO:0006952">
    <property type="term" value="P:defense response"/>
    <property type="evidence" value="ECO:0007669"/>
    <property type="project" value="TreeGrafter"/>
</dbReference>
<dbReference type="InterPro" id="IPR017938">
    <property type="entry name" value="Riboflavin_synthase-like_b-brl"/>
</dbReference>
<dbReference type="InterPro" id="IPR000778">
    <property type="entry name" value="Cyt_b245_heavy_chain"/>
</dbReference>
<evidence type="ECO:0000256" key="3">
    <source>
        <dbReference type="ARBA" id="ARBA00049908"/>
    </source>
</evidence>
<dbReference type="AlphaFoldDB" id="A0A813PA80"/>
<dbReference type="Pfam" id="PF08030">
    <property type="entry name" value="NAD_binding_6"/>
    <property type="match status" value="1"/>
</dbReference>
<comment type="catalytic activity">
    <reaction evidence="3">
        <text>NADPH + 2 O2 = 2 superoxide + NADP(+) + H(+)</text>
        <dbReference type="Rhea" id="RHEA:63180"/>
        <dbReference type="ChEBI" id="CHEBI:15378"/>
        <dbReference type="ChEBI" id="CHEBI:15379"/>
        <dbReference type="ChEBI" id="CHEBI:18421"/>
        <dbReference type="ChEBI" id="CHEBI:57783"/>
        <dbReference type="ChEBI" id="CHEBI:58349"/>
    </reaction>
</comment>
<evidence type="ECO:0000313" key="8">
    <source>
        <dbReference type="Proteomes" id="UP000663845"/>
    </source>
</evidence>
<dbReference type="PRINTS" id="PR00466">
    <property type="entry name" value="GP91PHOX"/>
</dbReference>
<evidence type="ECO:0000259" key="6">
    <source>
        <dbReference type="PROSITE" id="PS51384"/>
    </source>
</evidence>
<dbReference type="Gene3D" id="2.120.10.30">
    <property type="entry name" value="TolB, C-terminal domain"/>
    <property type="match status" value="2"/>
</dbReference>
<dbReference type="CDD" id="cd05819">
    <property type="entry name" value="NHL"/>
    <property type="match status" value="1"/>
</dbReference>
<evidence type="ECO:0000256" key="1">
    <source>
        <dbReference type="ARBA" id="ARBA00022737"/>
    </source>
</evidence>
<dbReference type="InterPro" id="IPR001258">
    <property type="entry name" value="NHL_repeat"/>
</dbReference>
<feature type="transmembrane region" description="Helical" evidence="5">
    <location>
        <begin position="383"/>
        <end position="406"/>
    </location>
</feature>
<dbReference type="CDD" id="cd06186">
    <property type="entry name" value="NOX_Duox_like_FAD_NADP"/>
    <property type="match status" value="1"/>
</dbReference>
<dbReference type="Proteomes" id="UP000663845">
    <property type="component" value="Unassembled WGS sequence"/>
</dbReference>
<reference evidence="7" key="1">
    <citation type="submission" date="2021-02" db="EMBL/GenBank/DDBJ databases">
        <authorList>
            <person name="Nowell W R."/>
        </authorList>
    </citation>
    <scope>NUCLEOTIDE SEQUENCE</scope>
</reference>
<dbReference type="PANTHER" id="PTHR11972">
    <property type="entry name" value="NADPH OXIDASE"/>
    <property type="match status" value="1"/>
</dbReference>
<keyword evidence="5" id="KW-0812">Transmembrane</keyword>
<dbReference type="Pfam" id="PF08022">
    <property type="entry name" value="FAD_binding_8"/>
    <property type="match status" value="1"/>
</dbReference>
<dbReference type="EMBL" id="CAJNOG010000011">
    <property type="protein sequence ID" value="CAF0747375.1"/>
    <property type="molecule type" value="Genomic_DNA"/>
</dbReference>
<dbReference type="InterPro" id="IPR050369">
    <property type="entry name" value="RBOH/FRE"/>
</dbReference>
<dbReference type="InterPro" id="IPR017927">
    <property type="entry name" value="FAD-bd_FR_type"/>
</dbReference>
<dbReference type="PROSITE" id="PS51125">
    <property type="entry name" value="NHL"/>
    <property type="match status" value="2"/>
</dbReference>
<dbReference type="SUPFAM" id="SSF63380">
    <property type="entry name" value="Riboflavin synthase domain-like"/>
    <property type="match status" value="1"/>
</dbReference>
<dbReference type="InterPro" id="IPR011042">
    <property type="entry name" value="6-blade_b-propeller_TolB-like"/>
</dbReference>
<name>A0A813PA80_9BILA</name>
<comment type="caution">
    <text evidence="7">The sequence shown here is derived from an EMBL/GenBank/DDBJ whole genome shotgun (WGS) entry which is preliminary data.</text>
</comment>
<keyword evidence="5" id="KW-0472">Membrane</keyword>
<dbReference type="InterPro" id="IPR039261">
    <property type="entry name" value="FNR_nucleotide-bd"/>
</dbReference>
<dbReference type="Gene3D" id="2.40.30.10">
    <property type="entry name" value="Translation factors"/>
    <property type="match status" value="1"/>
</dbReference>
<feature type="repeat" description="NHL" evidence="4">
    <location>
        <begin position="434"/>
        <end position="477"/>
    </location>
</feature>
<dbReference type="InterPro" id="IPR013121">
    <property type="entry name" value="Fe_red_NAD-bd_6"/>
</dbReference>
<keyword evidence="1" id="KW-0677">Repeat</keyword>
<organism evidence="7 8">
    <name type="scientific">Adineta steineri</name>
    <dbReference type="NCBI Taxonomy" id="433720"/>
    <lineage>
        <taxon>Eukaryota</taxon>
        <taxon>Metazoa</taxon>
        <taxon>Spiralia</taxon>
        <taxon>Gnathifera</taxon>
        <taxon>Rotifera</taxon>
        <taxon>Eurotatoria</taxon>
        <taxon>Bdelloidea</taxon>
        <taxon>Adinetida</taxon>
        <taxon>Adinetidae</taxon>
        <taxon>Adineta</taxon>
    </lineage>
</organism>
<dbReference type="SUPFAM" id="SSF52343">
    <property type="entry name" value="Ferredoxin reductase-like, C-terminal NADP-linked domain"/>
    <property type="match status" value="1"/>
</dbReference>
<dbReference type="Pfam" id="PF01436">
    <property type="entry name" value="NHL"/>
    <property type="match status" value="3"/>
</dbReference>
<keyword evidence="2" id="KW-0560">Oxidoreductase</keyword>
<dbReference type="PANTHER" id="PTHR11972:SF58">
    <property type="entry name" value="NADPH OXIDASE 5"/>
    <property type="match status" value="1"/>
</dbReference>